<dbReference type="PANTHER" id="PTHR13822:SF10">
    <property type="entry name" value="ATP SYNTHASE EPSILON CHAIN, CHLOROPLASTIC"/>
    <property type="match status" value="1"/>
</dbReference>
<comment type="subcellular location">
    <subcellularLocation>
        <location evidence="9">Cell membrane</location>
        <topology evidence="9">Peripheral membrane protein</topology>
    </subcellularLocation>
    <subcellularLocation>
        <location evidence="1">Endomembrane system</location>
        <topology evidence="1">Peripheral membrane protein</topology>
    </subcellularLocation>
</comment>
<dbReference type="EMBL" id="AP024849">
    <property type="protein sequence ID" value="BCZ44512.1"/>
    <property type="molecule type" value="Genomic_DNA"/>
</dbReference>
<evidence type="ECO:0000256" key="7">
    <source>
        <dbReference type="ARBA" id="ARBA00023196"/>
    </source>
</evidence>
<dbReference type="Pfam" id="PF00401">
    <property type="entry name" value="ATP-synt_DE"/>
    <property type="match status" value="1"/>
</dbReference>
<evidence type="ECO:0000256" key="11">
    <source>
        <dbReference type="SAM" id="MobiDB-lite"/>
    </source>
</evidence>
<evidence type="ECO:0000256" key="8">
    <source>
        <dbReference type="ARBA" id="ARBA00023310"/>
    </source>
</evidence>
<accession>A0ABM7SYG7</accession>
<evidence type="ECO:0000259" key="12">
    <source>
        <dbReference type="Pfam" id="PF00401"/>
    </source>
</evidence>
<feature type="domain" description="ATP synthase epsilon subunit C-terminal" evidence="12">
    <location>
        <begin position="88"/>
        <end position="128"/>
    </location>
</feature>
<evidence type="ECO:0000256" key="10">
    <source>
        <dbReference type="RuleBase" id="RU003656"/>
    </source>
</evidence>
<dbReference type="InterPro" id="IPR020547">
    <property type="entry name" value="ATP_synth_F1_esu_C"/>
</dbReference>
<evidence type="ECO:0000256" key="5">
    <source>
        <dbReference type="ARBA" id="ARBA00023065"/>
    </source>
</evidence>
<evidence type="ECO:0000256" key="6">
    <source>
        <dbReference type="ARBA" id="ARBA00023136"/>
    </source>
</evidence>
<dbReference type="HAMAP" id="MF_00530">
    <property type="entry name" value="ATP_synth_epsil_bac"/>
    <property type="match status" value="1"/>
</dbReference>
<dbReference type="PANTHER" id="PTHR13822">
    <property type="entry name" value="ATP SYNTHASE DELTA/EPSILON CHAIN"/>
    <property type="match status" value="1"/>
</dbReference>
<dbReference type="InterPro" id="IPR036771">
    <property type="entry name" value="ATPsynth_dsu/esu_N"/>
</dbReference>
<evidence type="ECO:0000256" key="9">
    <source>
        <dbReference type="HAMAP-Rule" id="MF_00530"/>
    </source>
</evidence>
<gene>
    <name evidence="9 14" type="primary">atpC</name>
    <name evidence="14" type="ORF">psyc5s11_05790</name>
</gene>
<evidence type="ECO:0000256" key="1">
    <source>
        <dbReference type="ARBA" id="ARBA00004184"/>
    </source>
</evidence>
<comment type="function">
    <text evidence="9">Produces ATP from ADP in the presence of a proton gradient across the membrane.</text>
</comment>
<keyword evidence="6 9" id="KW-0472">Membrane</keyword>
<evidence type="ECO:0000256" key="3">
    <source>
        <dbReference type="ARBA" id="ARBA00022448"/>
    </source>
</evidence>
<name>A0ABM7SYG7_9CLOT</name>
<keyword evidence="3 9" id="KW-0813">Transport</keyword>
<sequence>MASTFLLKIITPNHEVYNSEVEKVFLKNTDGDFEVLASHENMISSTIPCIAKFKDSKGVEDQLFISTSIVHITTNEMTICSDAAEFEEDIDEIRAEEAMTRAKKRLEEADKYNKDRAESALSRAKQRLILKKSNNK</sequence>
<evidence type="ECO:0000313" key="15">
    <source>
        <dbReference type="Proteomes" id="UP000824633"/>
    </source>
</evidence>
<evidence type="ECO:0000256" key="2">
    <source>
        <dbReference type="ARBA" id="ARBA00005712"/>
    </source>
</evidence>
<organism evidence="14 15">
    <name type="scientific">Clostridium gelidum</name>
    <dbReference type="NCBI Taxonomy" id="704125"/>
    <lineage>
        <taxon>Bacteria</taxon>
        <taxon>Bacillati</taxon>
        <taxon>Bacillota</taxon>
        <taxon>Clostridia</taxon>
        <taxon>Eubacteriales</taxon>
        <taxon>Clostridiaceae</taxon>
        <taxon>Clostridium</taxon>
    </lineage>
</organism>
<keyword evidence="9" id="KW-0375">Hydrogen ion transport</keyword>
<reference evidence="15" key="1">
    <citation type="submission" date="2021-07" db="EMBL/GenBank/DDBJ databases">
        <title>Complete genome sequencing of a Clostridium isolate.</title>
        <authorList>
            <person name="Ueki A."/>
            <person name="Tonouchi A."/>
        </authorList>
    </citation>
    <scope>NUCLEOTIDE SEQUENCE [LARGE SCALE GENOMIC DNA]</scope>
    <source>
        <strain evidence="15">C5S11</strain>
    </source>
</reference>
<dbReference type="InterPro" id="IPR001469">
    <property type="entry name" value="ATP_synth_F1_dsu/esu"/>
</dbReference>
<keyword evidence="8 9" id="KW-0066">ATP synthesis</keyword>
<evidence type="ECO:0000259" key="13">
    <source>
        <dbReference type="Pfam" id="PF02823"/>
    </source>
</evidence>
<keyword evidence="15" id="KW-1185">Reference proteome</keyword>
<feature type="domain" description="ATP synthase F1 complex delta/epsilon subunit N-terminal" evidence="13">
    <location>
        <begin position="7"/>
        <end position="84"/>
    </location>
</feature>
<feature type="compositionally biased region" description="Basic and acidic residues" evidence="11">
    <location>
        <begin position="107"/>
        <end position="118"/>
    </location>
</feature>
<feature type="region of interest" description="Disordered" evidence="11">
    <location>
        <begin position="107"/>
        <end position="136"/>
    </location>
</feature>
<comment type="subunit">
    <text evidence="9 10">F-type ATPases have 2 components, CF(1) - the catalytic core - and CF(0) - the membrane proton channel. CF(1) has five subunits: alpha(3), beta(3), gamma(1), delta(1), epsilon(1). CF(0) has three main subunits: a, b and c.</text>
</comment>
<dbReference type="Gene3D" id="2.60.15.10">
    <property type="entry name" value="F0F1 ATP synthase delta/epsilon subunit, N-terminal"/>
    <property type="match status" value="1"/>
</dbReference>
<dbReference type="NCBIfam" id="TIGR01216">
    <property type="entry name" value="ATP_synt_epsi"/>
    <property type="match status" value="1"/>
</dbReference>
<dbReference type="Gene3D" id="1.20.5.440">
    <property type="entry name" value="ATP synthase delta/epsilon subunit, C-terminal domain"/>
    <property type="match status" value="1"/>
</dbReference>
<keyword evidence="7 9" id="KW-0139">CF(1)</keyword>
<dbReference type="Pfam" id="PF02823">
    <property type="entry name" value="ATP-synt_DE_N"/>
    <property type="match status" value="1"/>
</dbReference>
<dbReference type="RefSeq" id="WP_224036182.1">
    <property type="nucleotide sequence ID" value="NZ_AP024849.1"/>
</dbReference>
<protein>
    <recommendedName>
        <fullName evidence="9">ATP synthase epsilon chain</fullName>
    </recommendedName>
    <alternativeName>
        <fullName evidence="9">ATP synthase F1 sector epsilon subunit</fullName>
    </alternativeName>
    <alternativeName>
        <fullName evidence="9">F-ATPase epsilon subunit</fullName>
    </alternativeName>
</protein>
<proteinExistence type="inferred from homology"/>
<comment type="similarity">
    <text evidence="2 9 10">Belongs to the ATPase epsilon chain family.</text>
</comment>
<feature type="compositionally biased region" description="Basic residues" evidence="11">
    <location>
        <begin position="124"/>
        <end position="136"/>
    </location>
</feature>
<dbReference type="SUPFAM" id="SSF51344">
    <property type="entry name" value="Epsilon subunit of F1F0-ATP synthase N-terminal domain"/>
    <property type="match status" value="1"/>
</dbReference>
<dbReference type="CDD" id="cd12152">
    <property type="entry name" value="F1-ATPase_delta"/>
    <property type="match status" value="1"/>
</dbReference>
<dbReference type="Proteomes" id="UP000824633">
    <property type="component" value="Chromosome"/>
</dbReference>
<evidence type="ECO:0000313" key="14">
    <source>
        <dbReference type="EMBL" id="BCZ44512.1"/>
    </source>
</evidence>
<evidence type="ECO:0000256" key="4">
    <source>
        <dbReference type="ARBA" id="ARBA00022475"/>
    </source>
</evidence>
<keyword evidence="4 9" id="KW-1003">Cell membrane</keyword>
<keyword evidence="5 9" id="KW-0406">Ion transport</keyword>
<dbReference type="InterPro" id="IPR020546">
    <property type="entry name" value="ATP_synth_F1_dsu/esu_N"/>
</dbReference>